<protein>
    <submittedName>
        <fullName evidence="4">Band 7 protein</fullName>
    </submittedName>
</protein>
<keyword evidence="2" id="KW-0472">Membrane</keyword>
<evidence type="ECO:0000313" key="5">
    <source>
        <dbReference type="Proteomes" id="UP000076962"/>
    </source>
</evidence>
<evidence type="ECO:0000256" key="2">
    <source>
        <dbReference type="SAM" id="Phobius"/>
    </source>
</evidence>
<keyword evidence="2" id="KW-1133">Transmembrane helix</keyword>
<dbReference type="Pfam" id="PF01145">
    <property type="entry name" value="Band_7"/>
    <property type="match status" value="1"/>
</dbReference>
<keyword evidence="2" id="KW-0812">Transmembrane</keyword>
<dbReference type="Proteomes" id="UP000076962">
    <property type="component" value="Unassembled WGS sequence"/>
</dbReference>
<dbReference type="InterPro" id="IPR001107">
    <property type="entry name" value="Band_7"/>
</dbReference>
<feature type="transmembrane region" description="Helical" evidence="2">
    <location>
        <begin position="28"/>
        <end position="52"/>
    </location>
</feature>
<comment type="caution">
    <text evidence="4">The sequence shown here is derived from an EMBL/GenBank/DDBJ whole genome shotgun (WGS) entry which is preliminary data.</text>
</comment>
<dbReference type="EMBL" id="LUTY01001017">
    <property type="protein sequence ID" value="OAD22330.1"/>
    <property type="molecule type" value="Genomic_DNA"/>
</dbReference>
<organism evidence="4 5">
    <name type="scientific">Candidatus Thiomargarita nelsonii</name>
    <dbReference type="NCBI Taxonomy" id="1003181"/>
    <lineage>
        <taxon>Bacteria</taxon>
        <taxon>Pseudomonadati</taxon>
        <taxon>Pseudomonadota</taxon>
        <taxon>Gammaproteobacteria</taxon>
        <taxon>Thiotrichales</taxon>
        <taxon>Thiotrichaceae</taxon>
        <taxon>Thiomargarita</taxon>
    </lineage>
</organism>
<name>A0A176S2T1_9GAMM</name>
<evidence type="ECO:0000259" key="3">
    <source>
        <dbReference type="Pfam" id="PF01145"/>
    </source>
</evidence>
<proteinExistence type="predicted"/>
<sequence>MPFFLHALRGNACIDALRRILMRTTEMILKYLLNILKKFFGIVFLIIAFILLKYSVFITEAGYIYHYQDMLMGKINVYDEPGIHFRIPFSFRVTRYAQVWTVNFGSAYGGLQIRQKGAITLRFADTYTAKIPTTFRYKLPRNKEKIKMIHRDFREFQELIDSLLIKTARDVVVNTATQYTGAEFFLGGFNQFKTALDDQLRNGIYKTERKQVEVEEMTLAPIGLDQEESTQLHKAKTLIWKTVPIIGSDGKVVRLENPLDAYGIEVVYIALGEPVPETQLDQLLADKKRLVAERIKTVQEQETAKELAKTVQLRAEIDRTKARQDALKEKEMAVIAKQRDVEVAEKQKNKEIIDYEKIKALAVIDKEKELAIAQAELNIEKVKKEKELMMAQAEMEIQKAEFEAAQFEAKAIREKGIANADVLEAKYNALVPDIYLAEIQRDIANIIYPNLKGIQVTMPRNIVNLGDQANKLQTNLDVLSSFATIGVMEGLEKKALEGEQSVKAE</sequence>
<keyword evidence="5" id="KW-1185">Reference proteome</keyword>
<feature type="coiled-coil region" evidence="1">
    <location>
        <begin position="310"/>
        <end position="410"/>
    </location>
</feature>
<evidence type="ECO:0000256" key="1">
    <source>
        <dbReference type="SAM" id="Coils"/>
    </source>
</evidence>
<dbReference type="PATRIC" id="fig|1003181.4.peg.2371"/>
<accession>A0A176S2T1</accession>
<gene>
    <name evidence="4" type="ORF">THIOM_001871</name>
</gene>
<evidence type="ECO:0000313" key="4">
    <source>
        <dbReference type="EMBL" id="OAD22330.1"/>
    </source>
</evidence>
<dbReference type="AlphaFoldDB" id="A0A176S2T1"/>
<feature type="domain" description="Band 7" evidence="3">
    <location>
        <begin position="72"/>
        <end position="306"/>
    </location>
</feature>
<keyword evidence="1" id="KW-0175">Coiled coil</keyword>
<reference evidence="4 5" key="1">
    <citation type="submission" date="2016-05" db="EMBL/GenBank/DDBJ databases">
        <title>Single-cell genome of chain-forming Candidatus Thiomargarita nelsonii and comparison to other large sulfur-oxidizing bacteria.</title>
        <authorList>
            <person name="Winkel M."/>
            <person name="Salman V."/>
            <person name="Woyke T."/>
            <person name="Schulz-Vogt H."/>
            <person name="Richter M."/>
            <person name="Flood B."/>
            <person name="Bailey J."/>
            <person name="Amann R."/>
            <person name="Mussmann M."/>
        </authorList>
    </citation>
    <scope>NUCLEOTIDE SEQUENCE [LARGE SCALE GENOMIC DNA]</scope>
    <source>
        <strain evidence="4 5">THI036</strain>
    </source>
</reference>